<comment type="caution">
    <text evidence="3">The sequence shown here is derived from an EMBL/GenBank/DDBJ whole genome shotgun (WGS) entry which is preliminary data.</text>
</comment>
<dbReference type="EMBL" id="JAQQWE010000008">
    <property type="protein sequence ID" value="KAK7943888.1"/>
    <property type="molecule type" value="Genomic_DNA"/>
</dbReference>
<evidence type="ECO:0000313" key="3">
    <source>
        <dbReference type="EMBL" id="KAK7943888.1"/>
    </source>
</evidence>
<feature type="domain" description="Heterokaryon incompatibility" evidence="2">
    <location>
        <begin position="144"/>
        <end position="279"/>
    </location>
</feature>
<feature type="region of interest" description="Disordered" evidence="1">
    <location>
        <begin position="176"/>
        <end position="195"/>
    </location>
</feature>
<reference evidence="3 4" key="1">
    <citation type="submission" date="2023-01" db="EMBL/GenBank/DDBJ databases">
        <title>Analysis of 21 Apiospora genomes using comparative genomics revels a genus with tremendous synthesis potential of carbohydrate active enzymes and secondary metabolites.</title>
        <authorList>
            <person name="Sorensen T."/>
        </authorList>
    </citation>
    <scope>NUCLEOTIDE SEQUENCE [LARGE SCALE GENOMIC DNA]</scope>
    <source>
        <strain evidence="3 4">CBS 24483</strain>
    </source>
</reference>
<dbReference type="PANTHER" id="PTHR33112:SF12">
    <property type="entry name" value="HETEROKARYON INCOMPATIBILITY DOMAIN-CONTAINING PROTEIN"/>
    <property type="match status" value="1"/>
</dbReference>
<proteinExistence type="predicted"/>
<name>A0ABR1Q1L0_9PEZI</name>
<keyword evidence="4" id="KW-1185">Reference proteome</keyword>
<feature type="compositionally biased region" description="Polar residues" evidence="1">
    <location>
        <begin position="181"/>
        <end position="191"/>
    </location>
</feature>
<dbReference type="RefSeq" id="XP_066695919.1">
    <property type="nucleotide sequence ID" value="XM_066849223.1"/>
</dbReference>
<evidence type="ECO:0000313" key="4">
    <source>
        <dbReference type="Proteomes" id="UP001391051"/>
    </source>
</evidence>
<gene>
    <name evidence="3" type="ORF">PG986_013001</name>
</gene>
<dbReference type="GeneID" id="92082285"/>
<protein>
    <recommendedName>
        <fullName evidence="2">Heterokaryon incompatibility domain-containing protein</fullName>
    </recommendedName>
</protein>
<sequence length="661" mass="73843">MGSTTSKVVIKWESISNESSHPDGRGRGPPSVERLVITYYATENWAEKKQLRFYKSEGWPQNLASIAVKHVDAGLDADPRLYAGRIRPSAIDGRLLRGWKECCMKEHGGTCDQTFMTRRVPQLRFVDVEARCVVEAAPDTVTSWVALSYCWGGPQLHALQKKNREAYRQPGALADQLLPGASSTPWPSRESSASDDDKDKLEFIAAMGTIYAHAVVTIVNAANDRVALGIPGVSLERRMQQVHQMKGFCWVEALDLPHEAWEGYLHGTVWNTRGWTFQEGLLSPRCLVITRDQVYWQCKTASCCEDSCWDAASSSSSSSASDQRGGGIYRHYSGSGIMRRLTDRTEDNWLLLYEDILKAYTQRELTSESDRLGAVQAILDVLGGRPDETGYFWGMPVGHMEMALNLNRSLSDGARRKCDAMFMGPNNEIQAAPFPSWSWLGWHGSFRMPTLERTRVGGRLGLKFYRILSSSSAGSTTTARKLEALVETPFAGPEKAFSQKDYLEFHDELNISYPGGLAHPCMDYGRQSIALADVPPAVLASAKAPSALCFWTSTAVLRMKYEGRNHFHRCPGISLSHGEVCFYGGKWEDDDAFTPDGVEGRFIVVGTERTRMSHGGHVTVNLLLVEQDADGFSRRSRLVTYTPETVWESFENRKWELVFLV</sequence>
<dbReference type="PANTHER" id="PTHR33112">
    <property type="entry name" value="DOMAIN PROTEIN, PUTATIVE-RELATED"/>
    <property type="match status" value="1"/>
</dbReference>
<dbReference type="Proteomes" id="UP001391051">
    <property type="component" value="Unassembled WGS sequence"/>
</dbReference>
<dbReference type="InterPro" id="IPR010730">
    <property type="entry name" value="HET"/>
</dbReference>
<organism evidence="3 4">
    <name type="scientific">Apiospora aurea</name>
    <dbReference type="NCBI Taxonomy" id="335848"/>
    <lineage>
        <taxon>Eukaryota</taxon>
        <taxon>Fungi</taxon>
        <taxon>Dikarya</taxon>
        <taxon>Ascomycota</taxon>
        <taxon>Pezizomycotina</taxon>
        <taxon>Sordariomycetes</taxon>
        <taxon>Xylariomycetidae</taxon>
        <taxon>Amphisphaeriales</taxon>
        <taxon>Apiosporaceae</taxon>
        <taxon>Apiospora</taxon>
    </lineage>
</organism>
<evidence type="ECO:0000256" key="1">
    <source>
        <dbReference type="SAM" id="MobiDB-lite"/>
    </source>
</evidence>
<accession>A0ABR1Q1L0</accession>
<evidence type="ECO:0000259" key="2">
    <source>
        <dbReference type="Pfam" id="PF06985"/>
    </source>
</evidence>
<dbReference type="Pfam" id="PF06985">
    <property type="entry name" value="HET"/>
    <property type="match status" value="1"/>
</dbReference>